<dbReference type="InterPro" id="IPR037523">
    <property type="entry name" value="VOC_core"/>
</dbReference>
<evidence type="ECO:0000259" key="1">
    <source>
        <dbReference type="PROSITE" id="PS51819"/>
    </source>
</evidence>
<dbReference type="InterPro" id="IPR052164">
    <property type="entry name" value="Anthracycline_SecMetBiosynth"/>
</dbReference>
<dbReference type="PROSITE" id="PS51819">
    <property type="entry name" value="VOC"/>
    <property type="match status" value="1"/>
</dbReference>
<evidence type="ECO:0000313" key="3">
    <source>
        <dbReference type="Proteomes" id="UP000587527"/>
    </source>
</evidence>
<keyword evidence="3" id="KW-1185">Reference proteome</keyword>
<reference evidence="2 3" key="1">
    <citation type="submission" date="2020-08" db="EMBL/GenBank/DDBJ databases">
        <title>Sequencing the genomes of 1000 actinobacteria strains.</title>
        <authorList>
            <person name="Klenk H.-P."/>
        </authorList>
    </citation>
    <scope>NUCLEOTIDE SEQUENCE [LARGE SCALE GENOMIC DNA]</scope>
    <source>
        <strain evidence="2 3">DSM 45362</strain>
    </source>
</reference>
<dbReference type="Gene3D" id="3.10.180.10">
    <property type="entry name" value="2,3-Dihydroxybiphenyl 1,2-Dioxygenase, domain 1"/>
    <property type="match status" value="1"/>
</dbReference>
<dbReference type="PANTHER" id="PTHR33993">
    <property type="entry name" value="GLYOXALASE-RELATED"/>
    <property type="match status" value="1"/>
</dbReference>
<dbReference type="Pfam" id="PF00903">
    <property type="entry name" value="Glyoxalase"/>
    <property type="match status" value="1"/>
</dbReference>
<accession>A0A841BJ61</accession>
<dbReference type="InterPro" id="IPR029068">
    <property type="entry name" value="Glyas_Bleomycin-R_OHBP_Dase"/>
</dbReference>
<dbReference type="EMBL" id="JACHMN010000001">
    <property type="protein sequence ID" value="MBB5867236.1"/>
    <property type="molecule type" value="Genomic_DNA"/>
</dbReference>
<name>A0A841BJ61_9ACTN</name>
<keyword evidence="2" id="KW-0456">Lyase</keyword>
<sequence length="112" mass="11664">MTGSAQTIIVPVSDLDKAKAVYAALLGVTPVVDEPYYVQYELDGQRIGLDPNGHKKGMTGTVPYWEVTDVKAAIASLVEAGAEVLQDATDVGGGMLVAMVKDADGNIIGISQ</sequence>
<dbReference type="AlphaFoldDB" id="A0A841BJ61"/>
<dbReference type="RefSeq" id="WP_184831738.1">
    <property type="nucleotide sequence ID" value="NZ_JACHMN010000001.1"/>
</dbReference>
<comment type="caution">
    <text evidence="2">The sequence shown here is derived from an EMBL/GenBank/DDBJ whole genome shotgun (WGS) entry which is preliminary data.</text>
</comment>
<evidence type="ECO:0000313" key="2">
    <source>
        <dbReference type="EMBL" id="MBB5867236.1"/>
    </source>
</evidence>
<gene>
    <name evidence="2" type="ORF">F4553_000615</name>
</gene>
<dbReference type="InterPro" id="IPR004360">
    <property type="entry name" value="Glyas_Fos-R_dOase_dom"/>
</dbReference>
<protein>
    <submittedName>
        <fullName evidence="2">Putative enzyme related to lactoylglutathione lyase</fullName>
    </submittedName>
</protein>
<organism evidence="2 3">
    <name type="scientific">Allocatelliglobosispora scoriae</name>
    <dbReference type="NCBI Taxonomy" id="643052"/>
    <lineage>
        <taxon>Bacteria</taxon>
        <taxon>Bacillati</taxon>
        <taxon>Actinomycetota</taxon>
        <taxon>Actinomycetes</taxon>
        <taxon>Micromonosporales</taxon>
        <taxon>Micromonosporaceae</taxon>
        <taxon>Allocatelliglobosispora</taxon>
    </lineage>
</organism>
<dbReference type="Proteomes" id="UP000587527">
    <property type="component" value="Unassembled WGS sequence"/>
</dbReference>
<proteinExistence type="predicted"/>
<feature type="domain" description="VOC" evidence="1">
    <location>
        <begin position="4"/>
        <end position="112"/>
    </location>
</feature>
<dbReference type="SUPFAM" id="SSF54593">
    <property type="entry name" value="Glyoxalase/Bleomycin resistance protein/Dihydroxybiphenyl dioxygenase"/>
    <property type="match status" value="1"/>
</dbReference>
<dbReference type="GO" id="GO:0016829">
    <property type="term" value="F:lyase activity"/>
    <property type="evidence" value="ECO:0007669"/>
    <property type="project" value="UniProtKB-KW"/>
</dbReference>